<sequence length="588" mass="63676">MSRKTNEPLYQLRYPVAGLIRLGVLLGGVGALTSLLPFVAIVELGRVLLSPGPLDIERVAITALVIALALVLGWLCTGLALWATHVADHRMQAALRRDLVRVLGRVPLGWYSDKTSGAIRKAVQNDLEDLHHLVAHHDVERIAALVLPASGLLYLCWLDWRLMVLAVVTFPVYAVAYVWMMRGFGDKMVQLDASFSRVSAAIVEFVHGITVVKAFGQTGRAYQGYREAVHDFSERYAGWVRPLLRLEALSSLALSAPVILLATLAGGAWFLSRGWVGPLDVMAAALVGMALPQTLLTFNQGMVAQRNAQAAAKRIASLLSTELLPESRHPRQPAGSAVEFEQVSFRYGDGHEVLSDISLHCRPGTVTALVGRSGAGKSTLATLVPRFHDVGAGTVRIGGVDVREIAPEVLYRKVGFVLQNAQLVRGTVRDNLCLGRPDAEDSAIIEAARAARIHDRIVALPRGYDSVIGEDAVFSGGETQRLSIARMLLADTPILILDEATAHADPESEARIQDALSVLAKGRTVLVIAHRLASVMTADHIAVLDGGRITELGGHEALLRHDGLYAHLWRLQTGPAEEASEWEREARA</sequence>
<dbReference type="InterPro" id="IPR027417">
    <property type="entry name" value="P-loop_NTPase"/>
</dbReference>
<keyword evidence="3" id="KW-0547">Nucleotide-binding</keyword>
<accession>A0ABQ6YDS6</accession>
<dbReference type="Proteomes" id="UP000771797">
    <property type="component" value="Unassembled WGS sequence"/>
</dbReference>
<dbReference type="CDD" id="cd07346">
    <property type="entry name" value="ABC_6TM_exporters"/>
    <property type="match status" value="1"/>
</dbReference>
<feature type="transmembrane region" description="Helical" evidence="7">
    <location>
        <begin position="251"/>
        <end position="271"/>
    </location>
</feature>
<keyword evidence="6 7" id="KW-0472">Membrane</keyword>
<dbReference type="Pfam" id="PF00664">
    <property type="entry name" value="ABC_membrane"/>
    <property type="match status" value="1"/>
</dbReference>
<evidence type="ECO:0000256" key="2">
    <source>
        <dbReference type="ARBA" id="ARBA00022692"/>
    </source>
</evidence>
<dbReference type="Gene3D" id="3.40.50.300">
    <property type="entry name" value="P-loop containing nucleotide triphosphate hydrolases"/>
    <property type="match status" value="1"/>
</dbReference>
<keyword evidence="5 7" id="KW-1133">Transmembrane helix</keyword>
<organism evidence="10 11">
    <name type="scientific">Alcanivorax xiamenensis</name>
    <dbReference type="NCBI Taxonomy" id="1177156"/>
    <lineage>
        <taxon>Bacteria</taxon>
        <taxon>Pseudomonadati</taxon>
        <taxon>Pseudomonadota</taxon>
        <taxon>Gammaproteobacteria</taxon>
        <taxon>Oceanospirillales</taxon>
        <taxon>Alcanivoracaceae</taxon>
        <taxon>Alcanivorax</taxon>
    </lineage>
</organism>
<comment type="caution">
    <text evidence="10">The sequence shown here is derived from an EMBL/GenBank/DDBJ whole genome shotgun (WGS) entry which is preliminary data.</text>
</comment>
<evidence type="ECO:0000259" key="9">
    <source>
        <dbReference type="PROSITE" id="PS50929"/>
    </source>
</evidence>
<evidence type="ECO:0000256" key="4">
    <source>
        <dbReference type="ARBA" id="ARBA00022840"/>
    </source>
</evidence>
<protein>
    <submittedName>
        <fullName evidence="10">ABC transporter</fullName>
    </submittedName>
</protein>
<dbReference type="InterPro" id="IPR003439">
    <property type="entry name" value="ABC_transporter-like_ATP-bd"/>
</dbReference>
<dbReference type="InterPro" id="IPR003593">
    <property type="entry name" value="AAA+_ATPase"/>
</dbReference>
<dbReference type="PANTHER" id="PTHR24221">
    <property type="entry name" value="ATP-BINDING CASSETTE SUB-FAMILY B"/>
    <property type="match status" value="1"/>
</dbReference>
<dbReference type="Gene3D" id="1.20.1560.10">
    <property type="entry name" value="ABC transporter type 1, transmembrane domain"/>
    <property type="match status" value="1"/>
</dbReference>
<name>A0ABQ6YDS6_9GAMM</name>
<dbReference type="Pfam" id="PF00005">
    <property type="entry name" value="ABC_tran"/>
    <property type="match status" value="1"/>
</dbReference>
<gene>
    <name evidence="10" type="ORF">A6D6_00545</name>
</gene>
<dbReference type="RefSeq" id="WP_159659851.1">
    <property type="nucleotide sequence ID" value="NZ_AQPF01000002.1"/>
</dbReference>
<dbReference type="SUPFAM" id="SSF52540">
    <property type="entry name" value="P-loop containing nucleoside triphosphate hydrolases"/>
    <property type="match status" value="1"/>
</dbReference>
<evidence type="ECO:0000313" key="11">
    <source>
        <dbReference type="Proteomes" id="UP000771797"/>
    </source>
</evidence>
<keyword evidence="4" id="KW-0067">ATP-binding</keyword>
<feature type="domain" description="ABC transmembrane type-1" evidence="9">
    <location>
        <begin position="22"/>
        <end position="291"/>
    </location>
</feature>
<dbReference type="EMBL" id="AQPF01000002">
    <property type="protein sequence ID" value="KAF0808155.1"/>
    <property type="molecule type" value="Genomic_DNA"/>
</dbReference>
<evidence type="ECO:0000256" key="5">
    <source>
        <dbReference type="ARBA" id="ARBA00022989"/>
    </source>
</evidence>
<dbReference type="PROSITE" id="PS50893">
    <property type="entry name" value="ABC_TRANSPORTER_2"/>
    <property type="match status" value="1"/>
</dbReference>
<feature type="transmembrane region" description="Helical" evidence="7">
    <location>
        <begin position="61"/>
        <end position="83"/>
    </location>
</feature>
<dbReference type="InterPro" id="IPR011527">
    <property type="entry name" value="ABC1_TM_dom"/>
</dbReference>
<keyword evidence="2 7" id="KW-0812">Transmembrane</keyword>
<reference evidence="10 11" key="1">
    <citation type="submission" date="2012-09" db="EMBL/GenBank/DDBJ databases">
        <title>Genome Sequence of alkane-degrading Bacterium Alcanivorax sp. 6-D-6.</title>
        <authorList>
            <person name="Lai Q."/>
            <person name="Shao Z."/>
        </authorList>
    </citation>
    <scope>NUCLEOTIDE SEQUENCE [LARGE SCALE GENOMIC DNA]</scope>
    <source>
        <strain evidence="10 11">6-D-6</strain>
    </source>
</reference>
<evidence type="ECO:0000256" key="1">
    <source>
        <dbReference type="ARBA" id="ARBA00004651"/>
    </source>
</evidence>
<dbReference type="SMART" id="SM00382">
    <property type="entry name" value="AAA"/>
    <property type="match status" value="1"/>
</dbReference>
<keyword evidence="11" id="KW-1185">Reference proteome</keyword>
<dbReference type="PANTHER" id="PTHR24221:SF654">
    <property type="entry name" value="ATP-BINDING CASSETTE SUB-FAMILY B MEMBER 6"/>
    <property type="match status" value="1"/>
</dbReference>
<evidence type="ECO:0000313" key="10">
    <source>
        <dbReference type="EMBL" id="KAF0808155.1"/>
    </source>
</evidence>
<comment type="subcellular location">
    <subcellularLocation>
        <location evidence="1">Cell membrane</location>
        <topology evidence="1">Multi-pass membrane protein</topology>
    </subcellularLocation>
</comment>
<dbReference type="InterPro" id="IPR039421">
    <property type="entry name" value="Type_1_exporter"/>
</dbReference>
<evidence type="ECO:0000256" key="7">
    <source>
        <dbReference type="SAM" id="Phobius"/>
    </source>
</evidence>
<evidence type="ECO:0000256" key="6">
    <source>
        <dbReference type="ARBA" id="ARBA00023136"/>
    </source>
</evidence>
<evidence type="ECO:0000256" key="3">
    <source>
        <dbReference type="ARBA" id="ARBA00022741"/>
    </source>
</evidence>
<dbReference type="SUPFAM" id="SSF90123">
    <property type="entry name" value="ABC transporter transmembrane region"/>
    <property type="match status" value="1"/>
</dbReference>
<dbReference type="InterPro" id="IPR036640">
    <property type="entry name" value="ABC1_TM_sf"/>
</dbReference>
<proteinExistence type="predicted"/>
<feature type="transmembrane region" description="Helical" evidence="7">
    <location>
        <begin position="20"/>
        <end position="49"/>
    </location>
</feature>
<dbReference type="PROSITE" id="PS50929">
    <property type="entry name" value="ABC_TM1F"/>
    <property type="match status" value="1"/>
</dbReference>
<feature type="transmembrane region" description="Helical" evidence="7">
    <location>
        <begin position="160"/>
        <end position="180"/>
    </location>
</feature>
<feature type="transmembrane region" description="Helical" evidence="7">
    <location>
        <begin position="277"/>
        <end position="298"/>
    </location>
</feature>
<feature type="domain" description="ABC transporter" evidence="8">
    <location>
        <begin position="338"/>
        <end position="571"/>
    </location>
</feature>
<evidence type="ECO:0000259" key="8">
    <source>
        <dbReference type="PROSITE" id="PS50893"/>
    </source>
</evidence>